<evidence type="ECO:0000313" key="4">
    <source>
        <dbReference type="Proteomes" id="UP000193355"/>
    </source>
</evidence>
<feature type="transmembrane region" description="Helical" evidence="1">
    <location>
        <begin position="6"/>
        <end position="21"/>
    </location>
</feature>
<feature type="transmembrane region" description="Helical" evidence="1">
    <location>
        <begin position="133"/>
        <end position="151"/>
    </location>
</feature>
<feature type="transmembrane region" description="Helical" evidence="1">
    <location>
        <begin position="295"/>
        <end position="315"/>
    </location>
</feature>
<evidence type="ECO:0000259" key="2">
    <source>
        <dbReference type="Pfam" id="PF06808"/>
    </source>
</evidence>
<protein>
    <submittedName>
        <fullName evidence="3">TRAP-type C4-dicarboxylate transport system, large permease component</fullName>
    </submittedName>
</protein>
<evidence type="ECO:0000256" key="1">
    <source>
        <dbReference type="SAM" id="Phobius"/>
    </source>
</evidence>
<feature type="transmembrane region" description="Helical" evidence="1">
    <location>
        <begin position="191"/>
        <end position="212"/>
    </location>
</feature>
<dbReference type="Proteomes" id="UP000193355">
    <property type="component" value="Unassembled WGS sequence"/>
</dbReference>
<feature type="transmembrane region" description="Helical" evidence="1">
    <location>
        <begin position="70"/>
        <end position="89"/>
    </location>
</feature>
<feature type="transmembrane region" description="Helical" evidence="1">
    <location>
        <begin position="348"/>
        <end position="367"/>
    </location>
</feature>
<sequence>MTMYHHSIAVLVVIAAVFALAKRMKVTTELSMFLGALFGAVAHMLLPKGVDPRSSIGIAELLRHVVEGAFTYYDVCLIFMSATFFMALFKEAGGVAFIVRKIVRSFASRRIICLLLLTVVMLVPGAITGSGATTVLTVGALVGSVLAAMGVSETRRVALIFMLAAMSAAAPPINLWAMMAAAGANMPYVGFAKPLMILSVSGALFSTFYLAGKGEKVDAEKALSELPVPPEGWNWLKASLPFVTLVFLVLAGRIWPYSFPTVGLPLIFMICAVVTVLLSPVKLKIMDIATDTVKNLLGLVGIMVVVGSLIQVMALSGSRGLISLAVVTLPMTVLFATLWIILPLAEGLVQYAVAPLIGVPLIMLFNMKGLDPIISLSAWAVMWPLGDCLPPTAVVGRATVMEMGYKGRYFGEFVKACIVPSLFIALLCTLFLIYSKNLAFLGG</sequence>
<dbReference type="STRING" id="561720.SAMN06275492_11622"/>
<feature type="transmembrane region" description="Helical" evidence="1">
    <location>
        <begin position="33"/>
        <end position="50"/>
    </location>
</feature>
<name>A0A1X7JV47_9BACT</name>
<gene>
    <name evidence="3" type="ORF">SAMN06275492_11622</name>
</gene>
<reference evidence="4" key="1">
    <citation type="submission" date="2017-04" db="EMBL/GenBank/DDBJ databases">
        <authorList>
            <person name="Varghese N."/>
            <person name="Submissions S."/>
        </authorList>
    </citation>
    <scope>NUCLEOTIDE SEQUENCE [LARGE SCALE GENOMIC DNA]</scope>
    <source>
        <strain evidence="4">USBA 82</strain>
    </source>
</reference>
<feature type="transmembrane region" description="Helical" evidence="1">
    <location>
        <begin position="262"/>
        <end position="283"/>
    </location>
</feature>
<organism evidence="3 4">
    <name type="scientific">Dethiosulfovibrio salsuginis</name>
    <dbReference type="NCBI Taxonomy" id="561720"/>
    <lineage>
        <taxon>Bacteria</taxon>
        <taxon>Thermotogati</taxon>
        <taxon>Synergistota</taxon>
        <taxon>Synergistia</taxon>
        <taxon>Synergistales</taxon>
        <taxon>Dethiosulfovibrionaceae</taxon>
        <taxon>Dethiosulfovibrio</taxon>
    </lineage>
</organism>
<dbReference type="InterPro" id="IPR010656">
    <property type="entry name" value="DctM"/>
</dbReference>
<dbReference type="Pfam" id="PF06808">
    <property type="entry name" value="DctM"/>
    <property type="match status" value="1"/>
</dbReference>
<proteinExistence type="predicted"/>
<feature type="transmembrane region" description="Helical" evidence="1">
    <location>
        <begin position="416"/>
        <end position="434"/>
    </location>
</feature>
<feature type="transmembrane region" description="Helical" evidence="1">
    <location>
        <begin position="110"/>
        <end position="127"/>
    </location>
</feature>
<dbReference type="EMBL" id="FXBB01000016">
    <property type="protein sequence ID" value="SMG31575.1"/>
    <property type="molecule type" value="Genomic_DNA"/>
</dbReference>
<keyword evidence="1" id="KW-1133">Transmembrane helix</keyword>
<dbReference type="RefSeq" id="WP_200806647.1">
    <property type="nucleotide sequence ID" value="NZ_FXBB01000016.1"/>
</dbReference>
<feature type="transmembrane region" description="Helical" evidence="1">
    <location>
        <begin position="233"/>
        <end position="256"/>
    </location>
</feature>
<keyword evidence="1" id="KW-0472">Membrane</keyword>
<feature type="domain" description="TRAP C4-dicarboxylate transport system permease DctM subunit" evidence="2">
    <location>
        <begin position="33"/>
        <end position="196"/>
    </location>
</feature>
<accession>A0A1X7JV47</accession>
<dbReference type="AlphaFoldDB" id="A0A1X7JV47"/>
<feature type="transmembrane region" description="Helical" evidence="1">
    <location>
        <begin position="373"/>
        <end position="395"/>
    </location>
</feature>
<feature type="transmembrane region" description="Helical" evidence="1">
    <location>
        <begin position="158"/>
        <end position="179"/>
    </location>
</feature>
<evidence type="ECO:0000313" key="3">
    <source>
        <dbReference type="EMBL" id="SMG31575.1"/>
    </source>
</evidence>
<keyword evidence="1" id="KW-0812">Transmembrane</keyword>
<feature type="transmembrane region" description="Helical" evidence="1">
    <location>
        <begin position="321"/>
        <end position="341"/>
    </location>
</feature>
<keyword evidence="4" id="KW-1185">Reference proteome</keyword>